<feature type="non-terminal residue" evidence="5">
    <location>
        <position position="98"/>
    </location>
</feature>
<dbReference type="Proteomes" id="UP000555649">
    <property type="component" value="Unassembled WGS sequence"/>
</dbReference>
<evidence type="ECO:0000313" key="6">
    <source>
        <dbReference type="Proteomes" id="UP000555649"/>
    </source>
</evidence>
<evidence type="ECO:0000256" key="1">
    <source>
        <dbReference type="ARBA" id="ARBA00022771"/>
    </source>
</evidence>
<evidence type="ECO:0000259" key="4">
    <source>
        <dbReference type="PROSITE" id="PS50119"/>
    </source>
</evidence>
<evidence type="ECO:0000256" key="3">
    <source>
        <dbReference type="PROSITE-ProRule" id="PRU00024"/>
    </source>
</evidence>
<keyword evidence="2" id="KW-0862">Zinc</keyword>
<dbReference type="AlphaFoldDB" id="A0A7L0H4Y9"/>
<keyword evidence="5" id="KW-0436">Ligase</keyword>
<sequence length="98" mass="11500">ARVLEIAKRLSLQAARGEAVEEEGCERHREPLKVFCKDDEAFICVVCRESRAHRSHTMLTMQDAVQEYKGQIQARLQALKEDRDKLLGFRDVEMRRNW</sequence>
<gene>
    <name evidence="5" type="primary">Trim41_1</name>
    <name evidence="5" type="ORF">HERCAC_R15222</name>
</gene>
<dbReference type="EMBL" id="VXAJ01000913">
    <property type="protein sequence ID" value="NXK14140.1"/>
    <property type="molecule type" value="Genomic_DNA"/>
</dbReference>
<dbReference type="GO" id="GO:0008270">
    <property type="term" value="F:zinc ion binding"/>
    <property type="evidence" value="ECO:0007669"/>
    <property type="project" value="UniProtKB-KW"/>
</dbReference>
<name>A0A7L0H4Y9_HERCA</name>
<dbReference type="Gene3D" id="3.30.160.60">
    <property type="entry name" value="Classic Zinc Finger"/>
    <property type="match status" value="1"/>
</dbReference>
<dbReference type="InterPro" id="IPR000315">
    <property type="entry name" value="Znf_B-box"/>
</dbReference>
<dbReference type="PROSITE" id="PS50119">
    <property type="entry name" value="ZF_BBOX"/>
    <property type="match status" value="1"/>
</dbReference>
<evidence type="ECO:0000256" key="2">
    <source>
        <dbReference type="ARBA" id="ARBA00022833"/>
    </source>
</evidence>
<evidence type="ECO:0000313" key="5">
    <source>
        <dbReference type="EMBL" id="NXK14140.1"/>
    </source>
</evidence>
<dbReference type="InterPro" id="IPR050143">
    <property type="entry name" value="TRIM/RBCC"/>
</dbReference>
<dbReference type="SMART" id="SM00336">
    <property type="entry name" value="BBOX"/>
    <property type="match status" value="1"/>
</dbReference>
<organism evidence="5 6">
    <name type="scientific">Herpetotheres cachinnans</name>
    <name type="common">Laughing falcon</name>
    <name type="synonym">Falco cachinnans</name>
    <dbReference type="NCBI Taxonomy" id="56343"/>
    <lineage>
        <taxon>Eukaryota</taxon>
        <taxon>Metazoa</taxon>
        <taxon>Chordata</taxon>
        <taxon>Craniata</taxon>
        <taxon>Vertebrata</taxon>
        <taxon>Euteleostomi</taxon>
        <taxon>Archelosauria</taxon>
        <taxon>Archosauria</taxon>
        <taxon>Dinosauria</taxon>
        <taxon>Saurischia</taxon>
        <taxon>Theropoda</taxon>
        <taxon>Coelurosauria</taxon>
        <taxon>Aves</taxon>
        <taxon>Neognathae</taxon>
        <taxon>Neoaves</taxon>
        <taxon>Telluraves</taxon>
        <taxon>Australaves</taxon>
        <taxon>Falconiformes</taxon>
        <taxon>Falconidae</taxon>
        <taxon>Herpetotheres</taxon>
    </lineage>
</organism>
<comment type="caution">
    <text evidence="5">The sequence shown here is derived from an EMBL/GenBank/DDBJ whole genome shotgun (WGS) entry which is preliminary data.</text>
</comment>
<feature type="domain" description="B box-type" evidence="4">
    <location>
        <begin position="20"/>
        <end position="61"/>
    </location>
</feature>
<keyword evidence="6" id="KW-1185">Reference proteome</keyword>
<dbReference type="CDD" id="cd19760">
    <property type="entry name" value="Bbox2_TRIM4-like"/>
    <property type="match status" value="1"/>
</dbReference>
<dbReference type="GO" id="GO:0016874">
    <property type="term" value="F:ligase activity"/>
    <property type="evidence" value="ECO:0007669"/>
    <property type="project" value="UniProtKB-KW"/>
</dbReference>
<keyword evidence="1 3" id="KW-0479">Metal-binding</keyword>
<protein>
    <submittedName>
        <fullName evidence="5">TRI41 ligase</fullName>
    </submittedName>
</protein>
<dbReference type="SUPFAM" id="SSF57845">
    <property type="entry name" value="B-box zinc-binding domain"/>
    <property type="match status" value="1"/>
</dbReference>
<feature type="non-terminal residue" evidence="5">
    <location>
        <position position="1"/>
    </location>
</feature>
<dbReference type="PANTHER" id="PTHR24103">
    <property type="entry name" value="E3 UBIQUITIN-PROTEIN LIGASE TRIM"/>
    <property type="match status" value="1"/>
</dbReference>
<keyword evidence="1 3" id="KW-0863">Zinc-finger</keyword>
<dbReference type="Pfam" id="PF00643">
    <property type="entry name" value="zf-B_box"/>
    <property type="match status" value="1"/>
</dbReference>
<proteinExistence type="predicted"/>
<accession>A0A7L0H4Y9</accession>
<reference evidence="5 6" key="1">
    <citation type="submission" date="2019-09" db="EMBL/GenBank/DDBJ databases">
        <title>Bird 10,000 Genomes (B10K) Project - Family phase.</title>
        <authorList>
            <person name="Zhang G."/>
        </authorList>
    </citation>
    <scope>NUCLEOTIDE SEQUENCE [LARGE SCALE GENOMIC DNA]</scope>
    <source>
        <strain evidence="5">B10K-DU-005-78</strain>
        <tissue evidence="5">Mixed tissue sample</tissue>
    </source>
</reference>